<dbReference type="AlphaFoldDB" id="A0A3S9NYF7"/>
<dbReference type="InterPro" id="IPR009057">
    <property type="entry name" value="Homeodomain-like_sf"/>
</dbReference>
<proteinExistence type="predicted"/>
<keyword evidence="1" id="KW-0805">Transcription regulation</keyword>
<dbReference type="OrthoDB" id="799767at2"/>
<evidence type="ECO:0000259" key="4">
    <source>
        <dbReference type="PROSITE" id="PS01124"/>
    </source>
</evidence>
<protein>
    <submittedName>
        <fullName evidence="5">AraC family transcriptional regulator</fullName>
    </submittedName>
</protein>
<dbReference type="GO" id="GO:0043565">
    <property type="term" value="F:sequence-specific DNA binding"/>
    <property type="evidence" value="ECO:0007669"/>
    <property type="project" value="InterPro"/>
</dbReference>
<dbReference type="PRINTS" id="PR00032">
    <property type="entry name" value="HTHARAC"/>
</dbReference>
<evidence type="ECO:0000313" key="6">
    <source>
        <dbReference type="Proteomes" id="UP000267268"/>
    </source>
</evidence>
<dbReference type="Proteomes" id="UP000267268">
    <property type="component" value="Chromosome 1"/>
</dbReference>
<dbReference type="InterPro" id="IPR018060">
    <property type="entry name" value="HTH_AraC"/>
</dbReference>
<dbReference type="InterPro" id="IPR053142">
    <property type="entry name" value="PchR_regulatory_protein"/>
</dbReference>
<dbReference type="PROSITE" id="PS00041">
    <property type="entry name" value="HTH_ARAC_FAMILY_1"/>
    <property type="match status" value="1"/>
</dbReference>
<dbReference type="PANTHER" id="PTHR47893">
    <property type="entry name" value="REGULATORY PROTEIN PCHR"/>
    <property type="match status" value="1"/>
</dbReference>
<feature type="domain" description="HTH araC/xylS-type" evidence="4">
    <location>
        <begin position="219"/>
        <end position="317"/>
    </location>
</feature>
<keyword evidence="6" id="KW-1185">Reference proteome</keyword>
<dbReference type="SMART" id="SM00342">
    <property type="entry name" value="HTH_ARAC"/>
    <property type="match status" value="1"/>
</dbReference>
<dbReference type="InterPro" id="IPR018062">
    <property type="entry name" value="HTH_AraC-typ_CS"/>
</dbReference>
<organism evidence="5 6">
    <name type="scientific">Flammeovirga pectinis</name>
    <dbReference type="NCBI Taxonomy" id="2494373"/>
    <lineage>
        <taxon>Bacteria</taxon>
        <taxon>Pseudomonadati</taxon>
        <taxon>Bacteroidota</taxon>
        <taxon>Cytophagia</taxon>
        <taxon>Cytophagales</taxon>
        <taxon>Flammeovirgaceae</taxon>
        <taxon>Flammeovirga</taxon>
    </lineage>
</organism>
<sequence length="321" mass="36951">MKVASFSRTSLPEFISKYLNCTGTTEEFGLTTSAYDWQSRCACGGIRSIQFKGCSIYKVKVRCFTIAPQIISFDQSKKYFVFNVDENETANFSILDTPKSLQKQHFVIYHQIDLKIEINQNTNGELIILELSDTYFNQSVFTSSLEEMMKPIFNQKSLHVAKYNIKVQQLLYEITETPKRGLCQLMFLNAKIIEVLSEITELFSKEETEVTNQYTAQVLSVKQAIDNNLHVQYSIPDLAKSVGLNTSYLKKYFKDAYKETIFEYATRTRIEHAKQLLTTTQLPISTVAEKVGYQQSAHFTYAFKKNTGFTPGKYRQQQINL</sequence>
<evidence type="ECO:0000256" key="1">
    <source>
        <dbReference type="ARBA" id="ARBA00023015"/>
    </source>
</evidence>
<gene>
    <name evidence="5" type="ORF">EI427_01255</name>
</gene>
<name>A0A3S9NYF7_9BACT</name>
<keyword evidence="3" id="KW-0804">Transcription</keyword>
<dbReference type="RefSeq" id="WP_126610855.1">
    <property type="nucleotide sequence ID" value="NZ_CP034562.1"/>
</dbReference>
<reference evidence="5 6" key="1">
    <citation type="submission" date="2018-12" db="EMBL/GenBank/DDBJ databases">
        <title>Flammeovirga pectinis sp. nov., isolated from the gut of the Korean scallop, Patinopecten yessoensis.</title>
        <authorList>
            <person name="Bae J.-W."/>
            <person name="Jeong Y.-S."/>
            <person name="Kang W."/>
        </authorList>
    </citation>
    <scope>NUCLEOTIDE SEQUENCE [LARGE SCALE GENOMIC DNA]</scope>
    <source>
        <strain evidence="5 6">L12M1</strain>
    </source>
</reference>
<dbReference type="Gene3D" id="1.10.10.60">
    <property type="entry name" value="Homeodomain-like"/>
    <property type="match status" value="2"/>
</dbReference>
<dbReference type="PROSITE" id="PS01124">
    <property type="entry name" value="HTH_ARAC_FAMILY_2"/>
    <property type="match status" value="1"/>
</dbReference>
<dbReference type="Pfam" id="PF12833">
    <property type="entry name" value="HTH_18"/>
    <property type="match status" value="1"/>
</dbReference>
<evidence type="ECO:0000256" key="3">
    <source>
        <dbReference type="ARBA" id="ARBA00023163"/>
    </source>
</evidence>
<accession>A0A3S9NYF7</accession>
<dbReference type="KEGG" id="fll:EI427_01255"/>
<evidence type="ECO:0000256" key="2">
    <source>
        <dbReference type="ARBA" id="ARBA00023125"/>
    </source>
</evidence>
<evidence type="ECO:0000313" key="5">
    <source>
        <dbReference type="EMBL" id="AZQ60886.1"/>
    </source>
</evidence>
<dbReference type="EMBL" id="CP034562">
    <property type="protein sequence ID" value="AZQ60886.1"/>
    <property type="molecule type" value="Genomic_DNA"/>
</dbReference>
<keyword evidence="2" id="KW-0238">DNA-binding</keyword>
<dbReference type="GO" id="GO:0003700">
    <property type="term" value="F:DNA-binding transcription factor activity"/>
    <property type="evidence" value="ECO:0007669"/>
    <property type="project" value="InterPro"/>
</dbReference>
<dbReference type="InterPro" id="IPR020449">
    <property type="entry name" value="Tscrpt_reg_AraC-type_HTH"/>
</dbReference>
<dbReference type="PANTHER" id="PTHR47893:SF1">
    <property type="entry name" value="REGULATORY PROTEIN PCHR"/>
    <property type="match status" value="1"/>
</dbReference>
<dbReference type="SUPFAM" id="SSF46689">
    <property type="entry name" value="Homeodomain-like"/>
    <property type="match status" value="2"/>
</dbReference>